<dbReference type="Proteomes" id="UP000805193">
    <property type="component" value="Unassembled WGS sequence"/>
</dbReference>
<reference evidence="1 2" key="1">
    <citation type="journal article" date="2020" name="Cell">
        <title>Large-Scale Comparative Analyses of Tick Genomes Elucidate Their Genetic Diversity and Vector Capacities.</title>
        <authorList>
            <consortium name="Tick Genome and Microbiome Consortium (TIGMIC)"/>
            <person name="Jia N."/>
            <person name="Wang J."/>
            <person name="Shi W."/>
            <person name="Du L."/>
            <person name="Sun Y."/>
            <person name="Zhan W."/>
            <person name="Jiang J.F."/>
            <person name="Wang Q."/>
            <person name="Zhang B."/>
            <person name="Ji P."/>
            <person name="Bell-Sakyi L."/>
            <person name="Cui X.M."/>
            <person name="Yuan T.T."/>
            <person name="Jiang B.G."/>
            <person name="Yang W.F."/>
            <person name="Lam T.T."/>
            <person name="Chang Q.C."/>
            <person name="Ding S.J."/>
            <person name="Wang X.J."/>
            <person name="Zhu J.G."/>
            <person name="Ruan X.D."/>
            <person name="Zhao L."/>
            <person name="Wei J.T."/>
            <person name="Ye R.Z."/>
            <person name="Que T.C."/>
            <person name="Du C.H."/>
            <person name="Zhou Y.H."/>
            <person name="Cheng J.X."/>
            <person name="Dai P.F."/>
            <person name="Guo W.B."/>
            <person name="Han X.H."/>
            <person name="Huang E.J."/>
            <person name="Li L.F."/>
            <person name="Wei W."/>
            <person name="Gao Y.C."/>
            <person name="Liu J.Z."/>
            <person name="Shao H.Z."/>
            <person name="Wang X."/>
            <person name="Wang C.C."/>
            <person name="Yang T.C."/>
            <person name="Huo Q.B."/>
            <person name="Li W."/>
            <person name="Chen H.Y."/>
            <person name="Chen S.E."/>
            <person name="Zhou L.G."/>
            <person name="Ni X.B."/>
            <person name="Tian J.H."/>
            <person name="Sheng Y."/>
            <person name="Liu T."/>
            <person name="Pan Y.S."/>
            <person name="Xia L.Y."/>
            <person name="Li J."/>
            <person name="Zhao F."/>
            <person name="Cao W.C."/>
        </authorList>
    </citation>
    <scope>NUCLEOTIDE SEQUENCE [LARGE SCALE GENOMIC DNA]</scope>
    <source>
        <strain evidence="1">Iper-2018</strain>
    </source>
</reference>
<evidence type="ECO:0000313" key="1">
    <source>
        <dbReference type="EMBL" id="KAG0426730.1"/>
    </source>
</evidence>
<protein>
    <submittedName>
        <fullName evidence="1">Uncharacterized protein</fullName>
    </submittedName>
</protein>
<proteinExistence type="predicted"/>
<organism evidence="1 2">
    <name type="scientific">Ixodes persulcatus</name>
    <name type="common">Taiga tick</name>
    <dbReference type="NCBI Taxonomy" id="34615"/>
    <lineage>
        <taxon>Eukaryota</taxon>
        <taxon>Metazoa</taxon>
        <taxon>Ecdysozoa</taxon>
        <taxon>Arthropoda</taxon>
        <taxon>Chelicerata</taxon>
        <taxon>Arachnida</taxon>
        <taxon>Acari</taxon>
        <taxon>Parasitiformes</taxon>
        <taxon>Ixodida</taxon>
        <taxon>Ixodoidea</taxon>
        <taxon>Ixodidae</taxon>
        <taxon>Ixodinae</taxon>
        <taxon>Ixodes</taxon>
    </lineage>
</organism>
<comment type="caution">
    <text evidence="1">The sequence shown here is derived from an EMBL/GenBank/DDBJ whole genome shotgun (WGS) entry which is preliminary data.</text>
</comment>
<sequence length="234" mass="25358">MAHVPSCLKPWPSAAVSSVESVVNVVQGSVRCSASACHVIPPPANKPRHNERVLRKGGVDGYRSPAQWAKWPGAAPCCGLDDNNLALIMNPASSTSTPKPPRATHPPSPGVVAEQRESGRRRKKHAKLHGAQPAQRERSGRPTRSSKTTKTAGGNGESPRRRPLGVPEWTRPKTASSKSAHAQWRWRPTPQMEGIHAQIVFVNTSIGEWTGALVFSAWRCIDESLNRSSRQGSL</sequence>
<evidence type="ECO:0000313" key="2">
    <source>
        <dbReference type="Proteomes" id="UP000805193"/>
    </source>
</evidence>
<dbReference type="EMBL" id="JABSTQ010009692">
    <property type="protein sequence ID" value="KAG0426730.1"/>
    <property type="molecule type" value="Genomic_DNA"/>
</dbReference>
<keyword evidence="2" id="KW-1185">Reference proteome</keyword>
<accession>A0AC60Q120</accession>
<gene>
    <name evidence="1" type="ORF">HPB47_026197</name>
</gene>
<name>A0AC60Q120_IXOPE</name>